<dbReference type="InterPro" id="IPR036869">
    <property type="entry name" value="J_dom_sf"/>
</dbReference>
<dbReference type="EMBL" id="AP035786">
    <property type="protein sequence ID" value="BFO74599.1"/>
    <property type="molecule type" value="Genomic_DNA"/>
</dbReference>
<organism evidence="2">
    <name type="scientific">Prevotella sp. GTC17254</name>
    <dbReference type="NCBI Taxonomy" id="3236794"/>
    <lineage>
        <taxon>Bacteria</taxon>
        <taxon>Pseudomonadati</taxon>
        <taxon>Bacteroidota</taxon>
        <taxon>Bacteroidia</taxon>
        <taxon>Bacteroidales</taxon>
        <taxon>Prevotellaceae</taxon>
        <taxon>Prevotella</taxon>
    </lineage>
</organism>
<dbReference type="PROSITE" id="PS50076">
    <property type="entry name" value="DNAJ_2"/>
    <property type="match status" value="1"/>
</dbReference>
<dbReference type="AlphaFoldDB" id="A0AB33J5F4"/>
<name>A0AB33J5F4_9BACT</name>
<protein>
    <recommendedName>
        <fullName evidence="1">J domain-containing protein</fullName>
    </recommendedName>
</protein>
<dbReference type="SUPFAM" id="SSF46565">
    <property type="entry name" value="Chaperone J-domain"/>
    <property type="match status" value="1"/>
</dbReference>
<sequence>MIMKTSHFTNIGSLAELKRAYRRLALQYHPDRGGDITIMQQINLEFGKLYAVWKDRRDVSETLTGYENDYSDASAREYTEFVYNEYRWRGRNYKGQRVPEIADLIRTWLRETYPRYRFSVTRDGYGSIRIFLMSADFEPFAKDSGIIYHDVNQYHIDSDSVLTDRAREVLSNIRDFAMSYNYDNSDVMTDYFDTNFYLSLGIGKYNKPYKVVLPRLDCKGKKAEVFRHPEGKAHKAVRQALGKARFGFLDSHKFHGELILGEDTYSRTGERFFWPKTYSSAKTAQKRIDKLEQAGIRCELTGCGEGVIRFIGYTPVTEHQLETERQEYAEAYKAWQEKHQLQTV</sequence>
<proteinExistence type="predicted"/>
<dbReference type="CDD" id="cd06257">
    <property type="entry name" value="DnaJ"/>
    <property type="match status" value="1"/>
</dbReference>
<dbReference type="InterPro" id="IPR001623">
    <property type="entry name" value="DnaJ_domain"/>
</dbReference>
<gene>
    <name evidence="2" type="ORF">GTC17254_21960</name>
</gene>
<evidence type="ECO:0000313" key="2">
    <source>
        <dbReference type="EMBL" id="BFO74599.1"/>
    </source>
</evidence>
<dbReference type="InterPro" id="IPR041311">
    <property type="entry name" value="LPD29"/>
</dbReference>
<feature type="domain" description="J" evidence="1">
    <location>
        <begin position="1"/>
        <end position="87"/>
    </location>
</feature>
<reference evidence="2" key="1">
    <citation type="submission" date="2024-07" db="EMBL/GenBank/DDBJ databases">
        <title>Complete genome sequence of Prevotella sp. YM-2024 GTC17254.</title>
        <authorList>
            <person name="Hayashi M."/>
            <person name="Muto Y."/>
            <person name="Tanaka K."/>
            <person name="Niwa H."/>
        </authorList>
    </citation>
    <scope>NUCLEOTIDE SEQUENCE</scope>
    <source>
        <strain evidence="2">GTC17254</strain>
    </source>
</reference>
<accession>A0AB33J5F4</accession>
<evidence type="ECO:0000259" key="1">
    <source>
        <dbReference type="PROSITE" id="PS50076"/>
    </source>
</evidence>
<dbReference type="Pfam" id="PF18847">
    <property type="entry name" value="LPD29"/>
    <property type="match status" value="1"/>
</dbReference>
<dbReference type="Gene3D" id="1.10.287.110">
    <property type="entry name" value="DnaJ domain"/>
    <property type="match status" value="1"/>
</dbReference>